<organism evidence="1">
    <name type="scientific">Cyprideis torosa</name>
    <dbReference type="NCBI Taxonomy" id="163714"/>
    <lineage>
        <taxon>Eukaryota</taxon>
        <taxon>Metazoa</taxon>
        <taxon>Ecdysozoa</taxon>
        <taxon>Arthropoda</taxon>
        <taxon>Crustacea</taxon>
        <taxon>Oligostraca</taxon>
        <taxon>Ostracoda</taxon>
        <taxon>Podocopa</taxon>
        <taxon>Podocopida</taxon>
        <taxon>Cytherocopina</taxon>
        <taxon>Cytheroidea</taxon>
        <taxon>Cytherideidae</taxon>
        <taxon>Cyprideis</taxon>
    </lineage>
</organism>
<name>A0A7R8ZQ77_9CRUS</name>
<dbReference type="EMBL" id="OB661424">
    <property type="protein sequence ID" value="CAD7228194.1"/>
    <property type="molecule type" value="Genomic_DNA"/>
</dbReference>
<evidence type="ECO:0000313" key="1">
    <source>
        <dbReference type="EMBL" id="CAD7228194.1"/>
    </source>
</evidence>
<reference evidence="1" key="1">
    <citation type="submission" date="2020-11" db="EMBL/GenBank/DDBJ databases">
        <authorList>
            <person name="Tran Van P."/>
        </authorList>
    </citation>
    <scope>NUCLEOTIDE SEQUENCE</scope>
</reference>
<sequence>MNISDGFIPHFDVSGNGPVGEGSRFIYTRLFSRKADIKRKKEELDLGSYTPEEGSSSTNWWSFRRENSLIQKLHLAFHSSHSSSLQDLPSVI</sequence>
<accession>A0A7R8ZQ77</accession>
<gene>
    <name evidence="1" type="ORF">CTOB1V02_LOCUS6083</name>
</gene>
<proteinExistence type="predicted"/>
<dbReference type="AlphaFoldDB" id="A0A7R8ZQ77"/>
<protein>
    <submittedName>
        <fullName evidence="1">Uncharacterized protein</fullName>
    </submittedName>
</protein>